<feature type="chain" id="PRO_5038000437" evidence="1">
    <location>
        <begin position="29"/>
        <end position="121"/>
    </location>
</feature>
<feature type="signal peptide" evidence="1">
    <location>
        <begin position="1"/>
        <end position="28"/>
    </location>
</feature>
<evidence type="ECO:0000313" key="3">
    <source>
        <dbReference type="WBParaSite" id="jg483"/>
    </source>
</evidence>
<keyword evidence="1" id="KW-0732">Signal</keyword>
<evidence type="ECO:0000256" key="1">
    <source>
        <dbReference type="SAM" id="SignalP"/>
    </source>
</evidence>
<organism evidence="2 3">
    <name type="scientific">Ditylenchus dipsaci</name>
    <dbReference type="NCBI Taxonomy" id="166011"/>
    <lineage>
        <taxon>Eukaryota</taxon>
        <taxon>Metazoa</taxon>
        <taxon>Ecdysozoa</taxon>
        <taxon>Nematoda</taxon>
        <taxon>Chromadorea</taxon>
        <taxon>Rhabditida</taxon>
        <taxon>Tylenchina</taxon>
        <taxon>Tylenchomorpha</taxon>
        <taxon>Sphaerularioidea</taxon>
        <taxon>Anguinidae</taxon>
        <taxon>Anguininae</taxon>
        <taxon>Ditylenchus</taxon>
    </lineage>
</organism>
<dbReference type="AlphaFoldDB" id="A0A915EFP0"/>
<evidence type="ECO:0000313" key="2">
    <source>
        <dbReference type="Proteomes" id="UP000887574"/>
    </source>
</evidence>
<accession>A0A915EFP0</accession>
<reference evidence="3" key="1">
    <citation type="submission" date="2022-11" db="UniProtKB">
        <authorList>
            <consortium name="WormBaseParasite"/>
        </authorList>
    </citation>
    <scope>IDENTIFICATION</scope>
</reference>
<sequence length="121" mass="13952">MNSAWHSLFSPLLAVILLFILQVEIVHSRSLVMDQMDAKSLQKHPSQGDIYLSSNYDKLVDKRQSYFDSLAGQSLGKRSGHGWHTHCNNTRHTLGATREIHHLKATTFTRWSRSDYKNLWS</sequence>
<protein>
    <submittedName>
        <fullName evidence="3">Uncharacterized protein</fullName>
    </submittedName>
</protein>
<dbReference type="WBParaSite" id="jg483">
    <property type="protein sequence ID" value="jg483"/>
    <property type="gene ID" value="jg483"/>
</dbReference>
<dbReference type="Proteomes" id="UP000887574">
    <property type="component" value="Unplaced"/>
</dbReference>
<name>A0A915EFP0_9BILA</name>
<proteinExistence type="predicted"/>
<keyword evidence="2" id="KW-1185">Reference proteome</keyword>